<dbReference type="AlphaFoldDB" id="A0A644YZ77"/>
<dbReference type="EMBL" id="VSSQ01006802">
    <property type="protein sequence ID" value="MPM33910.1"/>
    <property type="molecule type" value="Genomic_DNA"/>
</dbReference>
<proteinExistence type="predicted"/>
<evidence type="ECO:0000313" key="1">
    <source>
        <dbReference type="EMBL" id="MPM33910.1"/>
    </source>
</evidence>
<name>A0A644YZ77_9ZZZZ</name>
<gene>
    <name evidence="1" type="ORF">SDC9_80491</name>
</gene>
<comment type="caution">
    <text evidence="1">The sequence shown here is derived from an EMBL/GenBank/DDBJ whole genome shotgun (WGS) entry which is preliminary data.</text>
</comment>
<organism evidence="1">
    <name type="scientific">bioreactor metagenome</name>
    <dbReference type="NCBI Taxonomy" id="1076179"/>
    <lineage>
        <taxon>unclassified sequences</taxon>
        <taxon>metagenomes</taxon>
        <taxon>ecological metagenomes</taxon>
    </lineage>
</organism>
<accession>A0A644YZ77</accession>
<reference evidence="1" key="1">
    <citation type="submission" date="2019-08" db="EMBL/GenBank/DDBJ databases">
        <authorList>
            <person name="Kucharzyk K."/>
            <person name="Murdoch R.W."/>
            <person name="Higgins S."/>
            <person name="Loffler F."/>
        </authorList>
    </citation>
    <scope>NUCLEOTIDE SEQUENCE</scope>
</reference>
<protein>
    <submittedName>
        <fullName evidence="1">Uncharacterized protein</fullName>
    </submittedName>
</protein>
<sequence>MPGHDILNAGRIIRLPGQQFTAPGGDVDARAVDRHLLMRHRSRGPAGTVMGVEIPRIVAPFAAVMVEGPAQCFQLPVIELRPEAELNAVTRLVPAAADQAEAFGAVKRGSGFKISRIERGLSDRIQIVRTDGEKRPAVGRRRKGAIAIGVAQKLGRRRPVFGCGSAFQQNPHIFQLVHKAAVQPLLRRIRHPQQRRREGTGRAVVAGHRQPPADFKLVGVAIEQGAQDRIGINRLHSRPLLAHRAFIHVGHALIEHDAVLAVAVGALMVESVAVDAGGEHGGQPQFVAEQQCGELRLIQQQSHRRRAAQIIGVTVVQLPSVIGEPEAVDRTVPEQIASHVFADIPARRRRRFFKFAGGQDRIICQHIVHQSARRLIIGPLQSPAAIVVAAADRIIERSAPVDLVTRSNGIEQHRGHMGIFPLSGEHIAVGQRGQGILFEFAENETVGTGGEMELFGRVVAVPAIVGILRIGISDIVLADHLEGVAPPRPAQPFPRGIGAHPQSVNDIGPRDGNQRAQFGVALVHQRRDPLLLPPEKFLHGRRFGQKFAGRGHFAGAEKHHRAGLKIQLRHRQIPGIGDGGGFGVAGRRILQSGGVIGGGGPGDRDIVDHHSGPGWILAVKIHLRLLDSVRHGELQLITPELVVRNLLQLQLNDLARGQQPDLQKHAPVAVSGQTSGPDRRGIAPARLHREILHLAHRLFVVGIDDPERLAAAALANHIRPGIAASGVIAPGGRPVGGHGFKITVANQIILSQRHPGQTERT</sequence>